<dbReference type="InterPro" id="IPR025151">
    <property type="entry name" value="ELYS_dom"/>
</dbReference>
<comment type="caution">
    <text evidence="6">The sequence shown here is derived from an EMBL/GenBank/DDBJ whole genome shotgun (WGS) entry which is preliminary data.</text>
</comment>
<reference evidence="6 7" key="1">
    <citation type="journal article" date="2018" name="Elife">
        <title>Firefly genomes illuminate parallel origins of bioluminescence in beetles.</title>
        <authorList>
            <person name="Fallon T.R."/>
            <person name="Lower S.E."/>
            <person name="Chang C.H."/>
            <person name="Bessho-Uehara M."/>
            <person name="Martin G.J."/>
            <person name="Bewick A.J."/>
            <person name="Behringer M."/>
            <person name="Debat H.J."/>
            <person name="Wong I."/>
            <person name="Day J.C."/>
            <person name="Suvorov A."/>
            <person name="Silva C.J."/>
            <person name="Stanger-Hall K.F."/>
            <person name="Hall D.W."/>
            <person name="Schmitz R.J."/>
            <person name="Nelson D.R."/>
            <person name="Lewis S.M."/>
            <person name="Shigenobu S."/>
            <person name="Bybee S.M."/>
            <person name="Larracuente A.M."/>
            <person name="Oba Y."/>
            <person name="Weng J.K."/>
        </authorList>
    </citation>
    <scope>NUCLEOTIDE SEQUENCE [LARGE SCALE GENOMIC DNA]</scope>
    <source>
        <strain evidence="6">1611_PpyrPB1</strain>
        <tissue evidence="6">Whole body</tissue>
    </source>
</reference>
<feature type="compositionally biased region" description="Polar residues" evidence="3">
    <location>
        <begin position="1790"/>
        <end position="1815"/>
    </location>
</feature>
<evidence type="ECO:0000256" key="2">
    <source>
        <dbReference type="ARBA" id="ARBA00023242"/>
    </source>
</evidence>
<feature type="compositionally biased region" description="Polar residues" evidence="3">
    <location>
        <begin position="1869"/>
        <end position="1891"/>
    </location>
</feature>
<dbReference type="EMBL" id="VVIM01000006">
    <property type="protein sequence ID" value="KAB0797344.1"/>
    <property type="molecule type" value="Genomic_DNA"/>
</dbReference>
<feature type="compositionally biased region" description="Polar residues" evidence="3">
    <location>
        <begin position="2101"/>
        <end position="2122"/>
    </location>
</feature>
<feature type="compositionally biased region" description="Low complexity" evidence="3">
    <location>
        <begin position="1665"/>
        <end position="1695"/>
    </location>
</feature>
<dbReference type="InterPro" id="IPR032040">
    <property type="entry name" value="ELYS-bb"/>
</dbReference>
<feature type="compositionally biased region" description="Polar residues" evidence="3">
    <location>
        <begin position="1993"/>
        <end position="2003"/>
    </location>
</feature>
<evidence type="ECO:0000259" key="4">
    <source>
        <dbReference type="Pfam" id="PF13934"/>
    </source>
</evidence>
<feature type="compositionally biased region" description="Basic and acidic residues" evidence="3">
    <location>
        <begin position="1855"/>
        <end position="1868"/>
    </location>
</feature>
<feature type="domain" description="ELYS-like" evidence="4">
    <location>
        <begin position="760"/>
        <end position="988"/>
    </location>
</feature>
<feature type="compositionally biased region" description="Basic and acidic residues" evidence="3">
    <location>
        <begin position="1616"/>
        <end position="1625"/>
    </location>
</feature>
<feature type="compositionally biased region" description="Polar residues" evidence="3">
    <location>
        <begin position="1404"/>
        <end position="1416"/>
    </location>
</feature>
<evidence type="ECO:0008006" key="8">
    <source>
        <dbReference type="Google" id="ProtNLM"/>
    </source>
</evidence>
<dbReference type="GO" id="GO:0005634">
    <property type="term" value="C:nucleus"/>
    <property type="evidence" value="ECO:0007669"/>
    <property type="project" value="UniProtKB-SubCell"/>
</dbReference>
<feature type="region of interest" description="Disordered" evidence="3">
    <location>
        <begin position="1230"/>
        <end position="1259"/>
    </location>
</feature>
<gene>
    <name evidence="6" type="ORF">PPYR_08338</name>
</gene>
<dbReference type="PANTHER" id="PTHR21583">
    <property type="entry name" value="ELYS PROTEIN"/>
    <property type="match status" value="1"/>
</dbReference>
<name>A0A5N4AJ63_PHOPY</name>
<feature type="region of interest" description="Disordered" evidence="3">
    <location>
        <begin position="1841"/>
        <end position="2122"/>
    </location>
</feature>
<feature type="compositionally biased region" description="Polar residues" evidence="3">
    <location>
        <begin position="2013"/>
        <end position="2028"/>
    </location>
</feature>
<keyword evidence="7" id="KW-1185">Reference proteome</keyword>
<organism evidence="6 7">
    <name type="scientific">Photinus pyralis</name>
    <name type="common">Common eastern firefly</name>
    <name type="synonym">Lampyris pyralis</name>
    <dbReference type="NCBI Taxonomy" id="7054"/>
    <lineage>
        <taxon>Eukaryota</taxon>
        <taxon>Metazoa</taxon>
        <taxon>Ecdysozoa</taxon>
        <taxon>Arthropoda</taxon>
        <taxon>Hexapoda</taxon>
        <taxon>Insecta</taxon>
        <taxon>Pterygota</taxon>
        <taxon>Neoptera</taxon>
        <taxon>Endopterygota</taxon>
        <taxon>Coleoptera</taxon>
        <taxon>Polyphaga</taxon>
        <taxon>Elateriformia</taxon>
        <taxon>Elateroidea</taxon>
        <taxon>Lampyridae</taxon>
        <taxon>Lampyrinae</taxon>
        <taxon>Photinus</taxon>
    </lineage>
</organism>
<evidence type="ECO:0000313" key="6">
    <source>
        <dbReference type="EMBL" id="KAB0797344.1"/>
    </source>
</evidence>
<dbReference type="PANTHER" id="PTHR21583:SF8">
    <property type="entry name" value="PROTEIN ELYS"/>
    <property type="match status" value="1"/>
</dbReference>
<evidence type="ECO:0000256" key="3">
    <source>
        <dbReference type="SAM" id="MobiDB-lite"/>
    </source>
</evidence>
<feature type="compositionally biased region" description="Basic and acidic residues" evidence="3">
    <location>
        <begin position="2207"/>
        <end position="2216"/>
    </location>
</feature>
<feature type="compositionally biased region" description="Polar residues" evidence="3">
    <location>
        <begin position="1931"/>
        <end position="1943"/>
    </location>
</feature>
<feature type="compositionally biased region" description="Polar residues" evidence="3">
    <location>
        <begin position="1732"/>
        <end position="1741"/>
    </location>
</feature>
<keyword evidence="2" id="KW-0539">Nucleus</keyword>
<dbReference type="InterPro" id="IPR036322">
    <property type="entry name" value="WD40_repeat_dom_sf"/>
</dbReference>
<dbReference type="InParanoid" id="A0A5N4AJ63"/>
<comment type="subcellular location">
    <subcellularLocation>
        <location evidence="1">Nucleus</location>
    </subcellularLocation>
</comment>
<proteinExistence type="predicted"/>
<evidence type="ECO:0000259" key="5">
    <source>
        <dbReference type="Pfam" id="PF16687"/>
    </source>
</evidence>
<dbReference type="InterPro" id="IPR052620">
    <property type="entry name" value="ELYS/MEL-28_NucAsmblyFactor"/>
</dbReference>
<feature type="region of interest" description="Disordered" evidence="3">
    <location>
        <begin position="2154"/>
        <end position="2251"/>
    </location>
</feature>
<evidence type="ECO:0000256" key="1">
    <source>
        <dbReference type="ARBA" id="ARBA00004123"/>
    </source>
</evidence>
<feature type="region of interest" description="Disordered" evidence="3">
    <location>
        <begin position="1614"/>
        <end position="1815"/>
    </location>
</feature>
<protein>
    <recommendedName>
        <fullName evidence="8">Protein ELYS</fullName>
    </recommendedName>
</protein>
<feature type="compositionally biased region" description="Basic and acidic residues" evidence="3">
    <location>
        <begin position="1901"/>
        <end position="1910"/>
    </location>
</feature>
<dbReference type="Pfam" id="PF13934">
    <property type="entry name" value="ELYS"/>
    <property type="match status" value="1"/>
</dbReference>
<dbReference type="Proteomes" id="UP000327044">
    <property type="component" value="Unassembled WGS sequence"/>
</dbReference>
<dbReference type="Pfam" id="PF16687">
    <property type="entry name" value="ELYS-bb"/>
    <property type="match status" value="1"/>
</dbReference>
<dbReference type="SUPFAM" id="SSF50978">
    <property type="entry name" value="WD40 repeat-like"/>
    <property type="match status" value="1"/>
</dbReference>
<dbReference type="OrthoDB" id="6513151at2759"/>
<feature type="domain" description="ELYS beta-propeller" evidence="5">
    <location>
        <begin position="52"/>
        <end position="516"/>
    </location>
</feature>
<sequence>MSFNVNYDSYSIAKVTPLPALPPPTIIDDTENENKPFFCEKTIGGILEGSKYVWKANGSQFRLFDSGGGIKIASWNFAVANLTQESRVTCVAEFKRCKNKLPFLIIGLENGCRGQICIFDLVGSRVLKTIDLDYMVTCICVIDRSGHISLLTEALDAFDGIVAVGTVKGNVYLLDLCQSEYEEALQNVAYVTDEVNISEVEILYPLEIHSVDVDSYRCSTNNRHLLLHLNAVTDNVEHFVLKGPKGVNRLFAAKEEVQVSALHYCSQLGSLLVGYNFGAWQLWDFANLELVYTSSVHEENIPVSHFAVQEPCDDPRAFCYMWAVYSHTEPYQHATPVAVLYALNYESKSVHSKYGVLYKNLQSCTVRFQITPTTDNENGMNPTQIAANCIRLQVVNKTVSKHSLNGQDEIITVCFIIWNISGGRKPEECKTYLNLFDLNQWYKEHMPNSSHSNNAEPFTSRICLTNILTKSNNHHSPLLDVRIGEEGLHQFLGSQKLEEHYYPSSLAFQITSLSDDAVTVVNNKGSQQAMITRLESLGPSVLLNPTDTFAVVAGMGLTPLFVETPTKNAPLDDQREFLLSAALEQQMLSWLCKCVTAWSSGICDTDGCNLNFLLKWAWHRAQVLKENADRLAVSLFDYSGVVLDGNSQQLVNHCLKQIRNLSALFKFVIDKYLGFVLDPDEILIQFECLEVAYIYLEVLHWFQNVGLLPECALSNYPKVDEFDRIYAPYPVDDLVKYYSKRRTELNSCSMKKFGAKESLLFIDNLIEKECGAHHLQKQWEDDGGSGIYPPLSLQALMRSYLVENIKIKFKHHVVTYFLLDLVLTLQDKRYQSTIAHLIKFPSVFHLSPSSIKIIQSFWQIDHGNFEEGIRQLLDPIISSTDLKEWHHRLVLKTLLAQEQYNFALFYLQARRPAVTDLNDLCTIISLYIANNMVDEAFHFQRRHHHTDVSLKLLQHFFKECDKSGNIESILFLPLWPEEEEAFMKYLTDVNHSQRSYIQILYYTQRSRYVEAMKVNDSTNLVQFQNKGLQGKQLITDQDRIMNHLECISNPLSKTILDECKKIDVNTKRGTACTPLSVFVHNSQERIKYKSSLIEAALIKSREIWSIPTVNKKAIKNNDDIPFLCKLKAVLSPPKILSPMIYPRLKDSREESAEPPLKRFKPSSRLCMPLQDTSRRRSRATSTRLSTPIVKRKIASSAVSATQARQSILKSHNFTLDNSLEVLEKTDDSLADNASKDLPSVRQSSGLGLTPRRPLTKSSKPEVRFTLTRCPSDSSEVSEQAGTVVEEKVMVHAALDGSVEHTISPPVSKRVTNSDSRKRTYHEITNEEIISLSDLPKTPRSRKSYKEHVTERIRSSPRLNPVTELFKNVTTDLKEESYVESDVNEPEQNLVVTTTRTLRSRRSYQEFTKPSQSSTNLRKTKSKTQETKSSLCRDVLENNAFNKMVALSTTTIEQDISTLPSEENQNIVSTTENHANESYQCEQMDVSEIIESDPVVASEVEVPTNNQDNDAESGLNVEIKPDVVSADVEIGASGEEAGKQVPEVSSSVEVGPLTEENFNLYDDLQDDIYGLADPDMYPCDVPIELNEEVCLSSIAQQESDADVLNLSAGEHSLCSSKVDEEERYSDLDPTGLKSDSEHDSAHPSTSNDGEVIELSSDSGERDLDSPSESELNSSLNADSYSSRSRSSEELSTTSEADSSKSETDVSSADSSLEKLVHSSEAITEINLLDVSEENTVTKSALNDNDENVEREESNKNADATVPKSDSVVDSNEEIATASRRDTLSDDPGVQPVNQELNESDIFNTPSQNANVNQDASSVACGSNADIFNETVESVKYDIIDESSFLKTPPDCTPSDNRARSSDTNKDEVTKNSSISYDGLLSLQTEQQSTPVTRSKRSLQRMDTPDVKDMRKFSLKRNMSTSEPNISGELVPANTSIGDSRQTIPASRKRSASVDILTDAEAFEGIASHSTPTKDEAVPARRKRSASSSTTAQSHDTIISSSKSTAIPARRKRSLSANDTTLESSSFQRNLRSRSVDIEGAPQKLETTSSAKSSNKTTESRRRKKTPPTSSLPKIDEDYTSSRRLTRRQAKMLEKAIGDHVTTPVTELSTDTMHSDESLPSNVSDDAIGYRLRSRSVLSDSSVVHSEADNSINVTMEGNKSSTLQTESQPRRLRKTRLNSKDSDTSTISEAHSEIAIKKPAAITRRTRSTTDEIERPSLRRSKRNLQKSTLPQILEEPNADGNAKTKKQKKNL</sequence>
<evidence type="ECO:0000313" key="7">
    <source>
        <dbReference type="Proteomes" id="UP000327044"/>
    </source>
</evidence>
<feature type="compositionally biased region" description="Polar residues" evidence="3">
    <location>
        <begin position="2154"/>
        <end position="2166"/>
    </location>
</feature>
<accession>A0A5N4AJ63</accession>
<feature type="region of interest" description="Disordered" evidence="3">
    <location>
        <begin position="1400"/>
        <end position="1427"/>
    </location>
</feature>
<feature type="compositionally biased region" description="Low complexity" evidence="3">
    <location>
        <begin position="2044"/>
        <end position="2055"/>
    </location>
</feature>